<keyword evidence="1" id="KW-0175">Coiled coil</keyword>
<feature type="region of interest" description="Disordered" evidence="2">
    <location>
        <begin position="344"/>
        <end position="370"/>
    </location>
</feature>
<name>A0A9W7GB05_9STRA</name>
<protein>
    <submittedName>
        <fullName evidence="3">Uncharacterized protein</fullName>
    </submittedName>
</protein>
<dbReference type="EMBL" id="BRYA01000168">
    <property type="protein sequence ID" value="GMI42222.1"/>
    <property type="molecule type" value="Genomic_DNA"/>
</dbReference>
<sequence>MFSHSPQLPGSLKKHERRLHRLNEDLEEAKRLRRRARERNYEATVALKGLQGSLTPVPLPQHTPSPTLVQSRRPASSSPSSTPSSASSEGDLIVAGEQSDTEVEFRSHGNSRHARLGSVLVQPPPSPPTPPSSASILQKLHFDELAISGSSTPNLARTIRTSPLNIPPTSPPMTIDISIRHKPYSPHTKAIKGRSDLDLVQVSTNSLYDLRILSDNPNEFSNHKTVLKNVELGKDAREMLEQFRESRRMRLSNDTARSSLARASLPQSLLASQSHPQPLPDPPVDNSPYCSPYVRNDGGGSADERYSDALRSSQRQSPYLFEPAAADGKEDELPLSIFDHDEDHKNQRAMHAPPPSRRSPPVPKTKPIVRSDPIAYSTPLKKEVSLGDLEKEVEQIHAQLISLGLAESSLSFSQLSP</sequence>
<feature type="region of interest" description="Disordered" evidence="2">
    <location>
        <begin position="246"/>
        <end position="319"/>
    </location>
</feature>
<evidence type="ECO:0000256" key="2">
    <source>
        <dbReference type="SAM" id="MobiDB-lite"/>
    </source>
</evidence>
<organism evidence="3 4">
    <name type="scientific">Triparma columacea</name>
    <dbReference type="NCBI Taxonomy" id="722753"/>
    <lineage>
        <taxon>Eukaryota</taxon>
        <taxon>Sar</taxon>
        <taxon>Stramenopiles</taxon>
        <taxon>Ochrophyta</taxon>
        <taxon>Bolidophyceae</taxon>
        <taxon>Parmales</taxon>
        <taxon>Triparmaceae</taxon>
        <taxon>Triparma</taxon>
    </lineage>
</organism>
<feature type="compositionally biased region" description="Low complexity" evidence="2">
    <location>
        <begin position="71"/>
        <end position="88"/>
    </location>
</feature>
<evidence type="ECO:0000313" key="4">
    <source>
        <dbReference type="Proteomes" id="UP001165065"/>
    </source>
</evidence>
<evidence type="ECO:0000313" key="3">
    <source>
        <dbReference type="EMBL" id="GMI42222.1"/>
    </source>
</evidence>
<accession>A0A9W7GB05</accession>
<gene>
    <name evidence="3" type="ORF">TrCOL_g4117</name>
</gene>
<feature type="region of interest" description="Disordered" evidence="2">
    <location>
        <begin position="47"/>
        <end position="91"/>
    </location>
</feature>
<keyword evidence="4" id="KW-1185">Reference proteome</keyword>
<feature type="compositionally biased region" description="Low complexity" evidence="2">
    <location>
        <begin position="256"/>
        <end position="276"/>
    </location>
</feature>
<dbReference type="Proteomes" id="UP001165065">
    <property type="component" value="Unassembled WGS sequence"/>
</dbReference>
<feature type="coiled-coil region" evidence="1">
    <location>
        <begin position="12"/>
        <end position="39"/>
    </location>
</feature>
<dbReference type="AlphaFoldDB" id="A0A9W7GB05"/>
<feature type="compositionally biased region" description="Pro residues" evidence="2">
    <location>
        <begin position="352"/>
        <end position="364"/>
    </location>
</feature>
<proteinExistence type="predicted"/>
<evidence type="ECO:0000256" key="1">
    <source>
        <dbReference type="SAM" id="Coils"/>
    </source>
</evidence>
<dbReference type="OrthoDB" id="10452076at2759"/>
<reference evidence="4" key="1">
    <citation type="journal article" date="2023" name="Commun. Biol.">
        <title>Genome analysis of Parmales, the sister group of diatoms, reveals the evolutionary specialization of diatoms from phago-mixotrophs to photoautotrophs.</title>
        <authorList>
            <person name="Ban H."/>
            <person name="Sato S."/>
            <person name="Yoshikawa S."/>
            <person name="Yamada K."/>
            <person name="Nakamura Y."/>
            <person name="Ichinomiya M."/>
            <person name="Sato N."/>
            <person name="Blanc-Mathieu R."/>
            <person name="Endo H."/>
            <person name="Kuwata A."/>
            <person name="Ogata H."/>
        </authorList>
    </citation>
    <scope>NUCLEOTIDE SEQUENCE [LARGE SCALE GENOMIC DNA]</scope>
</reference>
<comment type="caution">
    <text evidence="3">The sequence shown here is derived from an EMBL/GenBank/DDBJ whole genome shotgun (WGS) entry which is preliminary data.</text>
</comment>